<dbReference type="OrthoDB" id="415023at2759"/>
<evidence type="ECO:0000313" key="4">
    <source>
        <dbReference type="Proteomes" id="UP000000267"/>
    </source>
</evidence>
<dbReference type="Gene3D" id="3.90.70.80">
    <property type="match status" value="1"/>
</dbReference>
<sequence length="314" mass="36651">MNSDIVEESYDEMVKRHLKEQKDLSNKINSMKGNMKKSNRKQIMDNCKNLQFELDEKHKKELNRFSNGNDGIENEDEDEITPEMLLAQLSIETKQQDESKSDTLSSTANTNQPRKSRNRQKERLAKRQQKIEKIKEEAREEAANQPNYQEIEQTVLDDYCLEHKFVQYDIKPDGHCLFASILDQLTISINNSNNKIQYNDVSELRKLSCEYVDKNRDDFIPFMFDETTGDLKDLDEYIKEISETAKWGGEIELLSLSKSLNVTIKVVMANLNNNSINFHIINESDDNSLDVLNLVYYKHSYSLGEHYNSLRPMD</sequence>
<dbReference type="InterPro" id="IPR003323">
    <property type="entry name" value="OTU_dom"/>
</dbReference>
<dbReference type="CDD" id="cd22762">
    <property type="entry name" value="OTU_fungi_OTU2-like"/>
    <property type="match status" value="1"/>
</dbReference>
<keyword evidence="4" id="KW-1185">Reference proteome</keyword>
<dbReference type="PANTHER" id="PTHR12419">
    <property type="entry name" value="OTU DOMAIN CONTAINING PROTEIN"/>
    <property type="match status" value="1"/>
</dbReference>
<dbReference type="GO" id="GO:0004843">
    <property type="term" value="F:cysteine-type deubiquitinase activity"/>
    <property type="evidence" value="ECO:0007669"/>
    <property type="project" value="TreeGrafter"/>
</dbReference>
<protein>
    <recommendedName>
        <fullName evidence="2">OTU domain-containing protein</fullName>
    </recommendedName>
</protein>
<dbReference type="InParanoid" id="A7TM37"/>
<dbReference type="InterPro" id="IPR038765">
    <property type="entry name" value="Papain-like_cys_pep_sf"/>
</dbReference>
<evidence type="ECO:0000256" key="1">
    <source>
        <dbReference type="SAM" id="MobiDB-lite"/>
    </source>
</evidence>
<dbReference type="FunCoup" id="A7TM37">
    <property type="interactions" value="710"/>
</dbReference>
<dbReference type="KEGG" id="vpo:Kpol_1052p26"/>
<dbReference type="AlphaFoldDB" id="A7TM37"/>
<dbReference type="InterPro" id="IPR049771">
    <property type="entry name" value="OTU2-like_OTU"/>
</dbReference>
<accession>A7TM37</accession>
<dbReference type="SUPFAM" id="SSF54001">
    <property type="entry name" value="Cysteine proteinases"/>
    <property type="match status" value="1"/>
</dbReference>
<organism evidence="4">
    <name type="scientific">Vanderwaltozyma polyspora (strain ATCC 22028 / DSM 70294 / BCRC 21397 / CBS 2163 / NBRC 10782 / NRRL Y-8283 / UCD 57-17)</name>
    <name type="common">Kluyveromyces polysporus</name>
    <dbReference type="NCBI Taxonomy" id="436907"/>
    <lineage>
        <taxon>Eukaryota</taxon>
        <taxon>Fungi</taxon>
        <taxon>Dikarya</taxon>
        <taxon>Ascomycota</taxon>
        <taxon>Saccharomycotina</taxon>
        <taxon>Saccharomycetes</taxon>
        <taxon>Saccharomycetales</taxon>
        <taxon>Saccharomycetaceae</taxon>
        <taxon>Vanderwaltozyma</taxon>
    </lineage>
</organism>
<reference evidence="3 4" key="1">
    <citation type="journal article" date="2007" name="Proc. Natl. Acad. Sci. U.S.A.">
        <title>Independent sorting-out of thousands of duplicated gene pairs in two yeast species descended from a whole-genome duplication.</title>
        <authorList>
            <person name="Scannell D.R."/>
            <person name="Frank A.C."/>
            <person name="Conant G.C."/>
            <person name="Byrne K.P."/>
            <person name="Woolfit M."/>
            <person name="Wolfe K.H."/>
        </authorList>
    </citation>
    <scope>NUCLEOTIDE SEQUENCE [LARGE SCALE GENOMIC DNA]</scope>
    <source>
        <strain evidence="4">ATCC 22028 / DSM 70294 / BCRC 21397 / CBS 2163 / NBRC 10782 / NRRL Y-8283 / UCD 57-17</strain>
    </source>
</reference>
<evidence type="ECO:0000259" key="2">
    <source>
        <dbReference type="PROSITE" id="PS50802"/>
    </source>
</evidence>
<feature type="region of interest" description="Disordered" evidence="1">
    <location>
        <begin position="93"/>
        <end position="130"/>
    </location>
</feature>
<proteinExistence type="predicted"/>
<dbReference type="InterPro" id="IPR050704">
    <property type="entry name" value="Peptidase_C85-like"/>
</dbReference>
<dbReference type="PROSITE" id="PS50802">
    <property type="entry name" value="OTU"/>
    <property type="match status" value="1"/>
</dbReference>
<feature type="compositionally biased region" description="Basic and acidic residues" evidence="1">
    <location>
        <begin position="119"/>
        <end position="130"/>
    </location>
</feature>
<dbReference type="Proteomes" id="UP000000267">
    <property type="component" value="Unassembled WGS sequence"/>
</dbReference>
<gene>
    <name evidence="3" type="ORF">Kpol_1052p26</name>
</gene>
<dbReference type="RefSeq" id="XP_001644537.1">
    <property type="nucleotide sequence ID" value="XM_001644487.1"/>
</dbReference>
<dbReference type="Pfam" id="PF02338">
    <property type="entry name" value="OTU"/>
    <property type="match status" value="1"/>
</dbReference>
<dbReference type="OMA" id="YELGAHY"/>
<dbReference type="eggNOG" id="KOG2606">
    <property type="taxonomic scope" value="Eukaryota"/>
</dbReference>
<feature type="region of interest" description="Disordered" evidence="1">
    <location>
        <begin position="19"/>
        <end position="42"/>
    </location>
</feature>
<dbReference type="GeneID" id="5544835"/>
<feature type="compositionally biased region" description="Polar residues" evidence="1">
    <location>
        <begin position="102"/>
        <end position="113"/>
    </location>
</feature>
<name>A7TM37_VANPO</name>
<dbReference type="PhylomeDB" id="A7TM37"/>
<dbReference type="STRING" id="436907.A7TM37"/>
<dbReference type="PANTHER" id="PTHR12419:SF10">
    <property type="entry name" value="DEUBIQUITINASE OTUD6B"/>
    <property type="match status" value="1"/>
</dbReference>
<dbReference type="HOGENOM" id="CLU_034963_2_0_1"/>
<dbReference type="EMBL" id="DS480419">
    <property type="protein sequence ID" value="EDO16679.1"/>
    <property type="molecule type" value="Genomic_DNA"/>
</dbReference>
<evidence type="ECO:0000313" key="3">
    <source>
        <dbReference type="EMBL" id="EDO16679.1"/>
    </source>
</evidence>
<dbReference type="GO" id="GO:0016579">
    <property type="term" value="P:protein deubiquitination"/>
    <property type="evidence" value="ECO:0007669"/>
    <property type="project" value="TreeGrafter"/>
</dbReference>
<feature type="domain" description="OTU" evidence="2">
    <location>
        <begin position="165"/>
        <end position="313"/>
    </location>
</feature>